<feature type="transmembrane region" description="Helical" evidence="1">
    <location>
        <begin position="117"/>
        <end position="136"/>
    </location>
</feature>
<keyword evidence="1" id="KW-0812">Transmembrane</keyword>
<dbReference type="AlphaFoldDB" id="A0A174P1Y7"/>
<dbReference type="EMBL" id="CZAF01000014">
    <property type="protein sequence ID" value="CUP55084.1"/>
    <property type="molecule type" value="Genomic_DNA"/>
</dbReference>
<name>A0A174P1Y7_BACUN</name>
<keyword evidence="1" id="KW-0472">Membrane</keyword>
<feature type="transmembrane region" description="Helical" evidence="1">
    <location>
        <begin position="51"/>
        <end position="68"/>
    </location>
</feature>
<evidence type="ECO:0000313" key="2">
    <source>
        <dbReference type="EMBL" id="CUP55084.1"/>
    </source>
</evidence>
<proteinExistence type="predicted"/>
<organism evidence="2 3">
    <name type="scientific">Bacteroides uniformis</name>
    <dbReference type="NCBI Taxonomy" id="820"/>
    <lineage>
        <taxon>Bacteria</taxon>
        <taxon>Pseudomonadati</taxon>
        <taxon>Bacteroidota</taxon>
        <taxon>Bacteroidia</taxon>
        <taxon>Bacteroidales</taxon>
        <taxon>Bacteroidaceae</taxon>
        <taxon>Bacteroides</taxon>
    </lineage>
</organism>
<accession>A0A174P1Y7</accession>
<feature type="transmembrane region" description="Helical" evidence="1">
    <location>
        <begin position="77"/>
        <end position="97"/>
    </location>
</feature>
<feature type="transmembrane region" description="Helical" evidence="1">
    <location>
        <begin position="12"/>
        <end position="31"/>
    </location>
</feature>
<evidence type="ECO:0000313" key="3">
    <source>
        <dbReference type="Proteomes" id="UP000095614"/>
    </source>
</evidence>
<keyword evidence="1" id="KW-1133">Transmembrane helix</keyword>
<gene>
    <name evidence="2" type="ORF">ERS852462_03974</name>
</gene>
<dbReference type="Proteomes" id="UP000095614">
    <property type="component" value="Unassembled WGS sequence"/>
</dbReference>
<sequence length="137" mass="15954">MVLGNKMRKIVSVVTFLVLSINLVIVINSLIVMMADVMDLSHEFLHSKEGLYLSCLLFVSIYISYIIIKKEISTGKLVYFVIVQIFPFFIVFVLALIRKCGLFINYESEEFVATILWTYIYLIAFFVSLFIYYFSLK</sequence>
<evidence type="ECO:0000256" key="1">
    <source>
        <dbReference type="SAM" id="Phobius"/>
    </source>
</evidence>
<reference evidence="2 3" key="1">
    <citation type="submission" date="2015-09" db="EMBL/GenBank/DDBJ databases">
        <authorList>
            <consortium name="Pathogen Informatics"/>
        </authorList>
    </citation>
    <scope>NUCLEOTIDE SEQUENCE [LARGE SCALE GENOMIC DNA]</scope>
    <source>
        <strain evidence="2 3">2789STDY5834847</strain>
    </source>
</reference>
<protein>
    <submittedName>
        <fullName evidence="2">Uncharacterized protein</fullName>
    </submittedName>
</protein>